<comment type="caution">
    <text evidence="1">The sequence shown here is derived from an EMBL/GenBank/DDBJ whole genome shotgun (WGS) entry which is preliminary data.</text>
</comment>
<sequence>MRQVEISKAGSNNWKSVGVIFSDARGIYVGAPGSFGASGAIVLVRYVQDGVEVRMVARQTMLSGRYEWIDAPKLQVAPAAAGKVA</sequence>
<dbReference type="EMBL" id="VGJX01000326">
    <property type="protein sequence ID" value="MBM3274782.1"/>
    <property type="molecule type" value="Genomic_DNA"/>
</dbReference>
<reference evidence="1 2" key="1">
    <citation type="submission" date="2019-03" db="EMBL/GenBank/DDBJ databases">
        <title>Lake Tanganyika Metagenome-Assembled Genomes (MAGs).</title>
        <authorList>
            <person name="Tran P."/>
        </authorList>
    </citation>
    <scope>NUCLEOTIDE SEQUENCE [LARGE SCALE GENOMIC DNA]</scope>
    <source>
        <strain evidence="1">K_DeepCast_65m_m2_236</strain>
    </source>
</reference>
<proteinExistence type="predicted"/>
<gene>
    <name evidence="1" type="ORF">FJZ00_06495</name>
</gene>
<evidence type="ECO:0000313" key="1">
    <source>
        <dbReference type="EMBL" id="MBM3274782.1"/>
    </source>
</evidence>
<accession>A0A937X5P8</accession>
<evidence type="ECO:0000313" key="2">
    <source>
        <dbReference type="Proteomes" id="UP000703893"/>
    </source>
</evidence>
<dbReference type="Proteomes" id="UP000703893">
    <property type="component" value="Unassembled WGS sequence"/>
</dbReference>
<name>A0A937X5P8_9BACT</name>
<organism evidence="1 2">
    <name type="scientific">Candidatus Tanganyikabacteria bacterium</name>
    <dbReference type="NCBI Taxonomy" id="2961651"/>
    <lineage>
        <taxon>Bacteria</taxon>
        <taxon>Bacillati</taxon>
        <taxon>Candidatus Sericytochromatia</taxon>
        <taxon>Candidatus Tanganyikabacteria</taxon>
    </lineage>
</organism>
<dbReference type="AlphaFoldDB" id="A0A937X5P8"/>
<protein>
    <submittedName>
        <fullName evidence="1">Uncharacterized protein</fullName>
    </submittedName>
</protein>